<dbReference type="Pfam" id="PF04264">
    <property type="entry name" value="YceI"/>
    <property type="match status" value="1"/>
</dbReference>
<dbReference type="Gene3D" id="2.40.128.110">
    <property type="entry name" value="Lipid/polyisoprenoid-binding, YceI-like"/>
    <property type="match status" value="1"/>
</dbReference>
<proteinExistence type="predicted"/>
<evidence type="ECO:0000256" key="1">
    <source>
        <dbReference type="SAM" id="SignalP"/>
    </source>
</evidence>
<gene>
    <name evidence="3" type="ORF">QVZ41_03190</name>
</gene>
<dbReference type="SMART" id="SM00867">
    <property type="entry name" value="YceI"/>
    <property type="match status" value="1"/>
</dbReference>
<organism evidence="3 4">
    <name type="scientific">Wenyingzhuangia gilva</name>
    <dbReference type="NCBI Taxonomy" id="3057677"/>
    <lineage>
        <taxon>Bacteria</taxon>
        <taxon>Pseudomonadati</taxon>
        <taxon>Bacteroidota</taxon>
        <taxon>Flavobacteriia</taxon>
        <taxon>Flavobacteriales</taxon>
        <taxon>Flavobacteriaceae</taxon>
        <taxon>Wenyingzhuangia</taxon>
    </lineage>
</organism>
<feature type="signal peptide" evidence="1">
    <location>
        <begin position="1"/>
        <end position="19"/>
    </location>
</feature>
<dbReference type="InterPro" id="IPR007372">
    <property type="entry name" value="Lipid/polyisoprenoid-bd_YceI"/>
</dbReference>
<sequence length="182" mass="20878">MKKTFFYLSVLLSTTFFYAQESIYKTDKAIITFDAAKNNIEPISAKNNQAKIIINTKTGEVASVMSMTDFEFPNKLMQEHFNENYIESDKYPKATFVGVIENFAATDFSSEKTLKVVGTFKIHGVSKKKNIDLKIIKTKEYYTFKSEFKLQLEDFKIKIPSVVFYKIAEEVNVSLVADLNKP</sequence>
<dbReference type="PANTHER" id="PTHR34406">
    <property type="entry name" value="PROTEIN YCEI"/>
    <property type="match status" value="1"/>
</dbReference>
<dbReference type="RefSeq" id="WP_302883101.1">
    <property type="nucleotide sequence ID" value="NZ_JAUMIT010000001.1"/>
</dbReference>
<feature type="domain" description="Lipid/polyisoprenoid-binding YceI-like" evidence="2">
    <location>
        <begin position="23"/>
        <end position="180"/>
    </location>
</feature>
<dbReference type="InterPro" id="IPR036761">
    <property type="entry name" value="TTHA0802/YceI-like_sf"/>
</dbReference>
<dbReference type="PANTHER" id="PTHR34406:SF1">
    <property type="entry name" value="PROTEIN YCEI"/>
    <property type="match status" value="1"/>
</dbReference>
<protein>
    <submittedName>
        <fullName evidence="3">YceI family protein</fullName>
    </submittedName>
</protein>
<dbReference type="Proteomes" id="UP001168642">
    <property type="component" value="Unassembled WGS sequence"/>
</dbReference>
<dbReference type="EMBL" id="JAUMIT010000001">
    <property type="protein sequence ID" value="MDO3693852.1"/>
    <property type="molecule type" value="Genomic_DNA"/>
</dbReference>
<evidence type="ECO:0000259" key="2">
    <source>
        <dbReference type="SMART" id="SM00867"/>
    </source>
</evidence>
<keyword evidence="4" id="KW-1185">Reference proteome</keyword>
<reference evidence="3" key="1">
    <citation type="submission" date="2023-07" db="EMBL/GenBank/DDBJ databases">
        <title>Wenyingzhuangia sp. chi5 genome sequencing and assembly.</title>
        <authorList>
            <person name="Park S."/>
        </authorList>
    </citation>
    <scope>NUCLEOTIDE SEQUENCE</scope>
    <source>
        <strain evidence="3">Chi5</strain>
    </source>
</reference>
<dbReference type="SUPFAM" id="SSF101874">
    <property type="entry name" value="YceI-like"/>
    <property type="match status" value="1"/>
</dbReference>
<accession>A0ABT8VPH5</accession>
<comment type="caution">
    <text evidence="3">The sequence shown here is derived from an EMBL/GenBank/DDBJ whole genome shotgun (WGS) entry which is preliminary data.</text>
</comment>
<keyword evidence="1" id="KW-0732">Signal</keyword>
<evidence type="ECO:0000313" key="3">
    <source>
        <dbReference type="EMBL" id="MDO3693852.1"/>
    </source>
</evidence>
<feature type="chain" id="PRO_5047335384" evidence="1">
    <location>
        <begin position="20"/>
        <end position="182"/>
    </location>
</feature>
<name>A0ABT8VPH5_9FLAO</name>
<evidence type="ECO:0000313" key="4">
    <source>
        <dbReference type="Proteomes" id="UP001168642"/>
    </source>
</evidence>